<feature type="coiled-coil region" evidence="1">
    <location>
        <begin position="113"/>
        <end position="140"/>
    </location>
</feature>
<dbReference type="GO" id="GO:0005814">
    <property type="term" value="C:centriole"/>
    <property type="evidence" value="ECO:0007669"/>
    <property type="project" value="TreeGrafter"/>
</dbReference>
<dbReference type="GO" id="GO:0035148">
    <property type="term" value="P:tube formation"/>
    <property type="evidence" value="ECO:0007669"/>
    <property type="project" value="TreeGrafter"/>
</dbReference>
<evidence type="ECO:0000313" key="2">
    <source>
        <dbReference type="EMBL" id="KAG8444538.1"/>
    </source>
</evidence>
<dbReference type="InterPro" id="IPR031887">
    <property type="entry name" value="SDCCAG8"/>
</dbReference>
<gene>
    <name evidence="2" type="ORF">GDO86_009629</name>
</gene>
<dbReference type="OrthoDB" id="10252347at2759"/>
<name>A0A8T2JLD0_9PIPI</name>
<dbReference type="PANTHER" id="PTHR34343:SF1">
    <property type="entry name" value="SEROLOGICALLY DEFINED COLON CANCER ANTIGEN 8"/>
    <property type="match status" value="1"/>
</dbReference>
<protein>
    <submittedName>
        <fullName evidence="2">Uncharacterized protein</fullName>
    </submittedName>
</protein>
<dbReference type="EMBL" id="JAACNH010000004">
    <property type="protein sequence ID" value="KAG8444538.1"/>
    <property type="molecule type" value="Genomic_DNA"/>
</dbReference>
<sequence>EELSGIKHRVNLVVLENDNLHKQLKSRVQEAGLNARTLAESSDAQRLHQEKTDILESQVMYLRKDLADSQKQCEELHCQLKNSNFETQTRNSTNVNALCLKCTSESVFTQKQANIHKTTIEKLTRERDELMDALVSLRKYQISCQEWELKPYNQVKQAVEMTEKANLEKSMALENCKQLKSEIERKNARLEQEIAIQFEKMSSEKKVMQEEATKERQELVTKISSLTQKIADLGSDIEKVTREKNTAVKQQDEFQRKLSLQEEEASKVYGEIRFQLNQIKIQKDEAEKEHKEYRVKIQKALEIKDQVRKGTIKGHEISECVTKK</sequence>
<keyword evidence="1" id="KW-0175">Coiled coil</keyword>
<dbReference type="Pfam" id="PF15964">
    <property type="entry name" value="CCCAP"/>
    <property type="match status" value="2"/>
</dbReference>
<keyword evidence="3" id="KW-1185">Reference proteome</keyword>
<dbReference type="Proteomes" id="UP000812440">
    <property type="component" value="Chromosome 5"/>
</dbReference>
<dbReference type="GO" id="GO:0005813">
    <property type="term" value="C:centrosome"/>
    <property type="evidence" value="ECO:0007669"/>
    <property type="project" value="InterPro"/>
</dbReference>
<organism evidence="2 3">
    <name type="scientific">Hymenochirus boettgeri</name>
    <name type="common">Congo dwarf clawed frog</name>
    <dbReference type="NCBI Taxonomy" id="247094"/>
    <lineage>
        <taxon>Eukaryota</taxon>
        <taxon>Metazoa</taxon>
        <taxon>Chordata</taxon>
        <taxon>Craniata</taxon>
        <taxon>Vertebrata</taxon>
        <taxon>Euteleostomi</taxon>
        <taxon>Amphibia</taxon>
        <taxon>Batrachia</taxon>
        <taxon>Anura</taxon>
        <taxon>Pipoidea</taxon>
        <taxon>Pipidae</taxon>
        <taxon>Pipinae</taxon>
        <taxon>Hymenochirus</taxon>
    </lineage>
</organism>
<evidence type="ECO:0000256" key="1">
    <source>
        <dbReference type="SAM" id="Coils"/>
    </source>
</evidence>
<feature type="coiled-coil region" evidence="1">
    <location>
        <begin position="169"/>
        <end position="303"/>
    </location>
</feature>
<feature type="non-terminal residue" evidence="2">
    <location>
        <position position="324"/>
    </location>
</feature>
<dbReference type="GO" id="GO:0001764">
    <property type="term" value="P:neuron migration"/>
    <property type="evidence" value="ECO:0007669"/>
    <property type="project" value="TreeGrafter"/>
</dbReference>
<evidence type="ECO:0000313" key="3">
    <source>
        <dbReference type="Proteomes" id="UP000812440"/>
    </source>
</evidence>
<dbReference type="AlphaFoldDB" id="A0A8T2JLD0"/>
<proteinExistence type="predicted"/>
<reference evidence="2" key="1">
    <citation type="thesis" date="2020" institute="ProQuest LLC" country="789 East Eisenhower Parkway, Ann Arbor, MI, USA">
        <title>Comparative Genomics and Chromosome Evolution.</title>
        <authorList>
            <person name="Mudd A.B."/>
        </authorList>
    </citation>
    <scope>NUCLEOTIDE SEQUENCE</scope>
    <source>
        <strain evidence="2">Female2</strain>
        <tissue evidence="2">Blood</tissue>
    </source>
</reference>
<comment type="caution">
    <text evidence="2">The sequence shown here is derived from an EMBL/GenBank/DDBJ whole genome shotgun (WGS) entry which is preliminary data.</text>
</comment>
<accession>A0A8T2JLD0</accession>
<dbReference type="PANTHER" id="PTHR34343">
    <property type="entry name" value="SEROLOGICALLY DEFINED COLON CANCER ANTIGEN 8"/>
    <property type="match status" value="1"/>
</dbReference>
<dbReference type="GO" id="GO:0030010">
    <property type="term" value="P:establishment of cell polarity"/>
    <property type="evidence" value="ECO:0007669"/>
    <property type="project" value="TreeGrafter"/>
</dbReference>
<dbReference type="GO" id="GO:0007098">
    <property type="term" value="P:centrosome cycle"/>
    <property type="evidence" value="ECO:0007669"/>
    <property type="project" value="InterPro"/>
</dbReference>